<keyword evidence="1" id="KW-1133">Transmembrane helix</keyword>
<evidence type="ECO:0000313" key="2">
    <source>
        <dbReference type="EMBL" id="WRO23562.1"/>
    </source>
</evidence>
<protein>
    <submittedName>
        <fullName evidence="2">Uncharacterized protein</fullName>
    </submittedName>
</protein>
<dbReference type="AlphaFoldDB" id="A0AAU0UR17"/>
<sequence length="124" mass="13962">MNNEDRKIKEILIKGGVDGASFSPEQKVKMVGIMSEELSRRPVGLWQKLKYRYELFLETTYEISLTPVIGLFLIAALAVNINFLSSDNTKKGQNDQPVYYARQITSAPDGSMQIVYVPMTGEVK</sequence>
<dbReference type="KEGG" id="dbc:MFMK1_003425"/>
<gene>
    <name evidence="2" type="ORF">MFMK1_003425</name>
</gene>
<organism evidence="2 3">
    <name type="scientific">Metallumcola ferriviriculae</name>
    <dbReference type="NCBI Taxonomy" id="3039180"/>
    <lineage>
        <taxon>Bacteria</taxon>
        <taxon>Bacillati</taxon>
        <taxon>Bacillota</taxon>
        <taxon>Clostridia</taxon>
        <taxon>Neomoorellales</taxon>
        <taxon>Desulfitibacteraceae</taxon>
        <taxon>Metallumcola</taxon>
    </lineage>
</organism>
<accession>A0AAU0UR17</accession>
<reference evidence="2 3" key="1">
    <citation type="submission" date="2023-04" db="EMBL/GenBank/DDBJ databases">
        <authorList>
            <person name="Hsu D."/>
        </authorList>
    </citation>
    <scope>NUCLEOTIDE SEQUENCE [LARGE SCALE GENOMIC DNA]</scope>
    <source>
        <strain evidence="2 3">MK1</strain>
    </source>
</reference>
<proteinExistence type="predicted"/>
<dbReference type="Proteomes" id="UP001329915">
    <property type="component" value="Chromosome"/>
</dbReference>
<name>A0AAU0UR17_9FIRM</name>
<keyword evidence="1" id="KW-0812">Transmembrane</keyword>
<evidence type="ECO:0000256" key="1">
    <source>
        <dbReference type="SAM" id="Phobius"/>
    </source>
</evidence>
<keyword evidence="3" id="KW-1185">Reference proteome</keyword>
<dbReference type="RefSeq" id="WP_366922943.1">
    <property type="nucleotide sequence ID" value="NZ_CP121694.1"/>
</dbReference>
<keyword evidence="1" id="KW-0472">Membrane</keyword>
<feature type="transmembrane region" description="Helical" evidence="1">
    <location>
        <begin position="63"/>
        <end position="84"/>
    </location>
</feature>
<evidence type="ECO:0000313" key="3">
    <source>
        <dbReference type="Proteomes" id="UP001329915"/>
    </source>
</evidence>
<dbReference type="EMBL" id="CP121694">
    <property type="protein sequence ID" value="WRO23562.1"/>
    <property type="molecule type" value="Genomic_DNA"/>
</dbReference>